<sequence>MTMSRKLVVLVLVSVSVGVVGCKKVQTTFVNGTSDPLELQVNGPGLIQAILLPLSVMNPEKH</sequence>
<reference evidence="1" key="1">
    <citation type="journal article" date="2015" name="Nature">
        <title>Complex archaea that bridge the gap between prokaryotes and eukaryotes.</title>
        <authorList>
            <person name="Spang A."/>
            <person name="Saw J.H."/>
            <person name="Jorgensen S.L."/>
            <person name="Zaremba-Niedzwiedzka K."/>
            <person name="Martijn J."/>
            <person name="Lind A.E."/>
            <person name="van Eijk R."/>
            <person name="Schleper C."/>
            <person name="Guy L."/>
            <person name="Ettema T.J."/>
        </authorList>
    </citation>
    <scope>NUCLEOTIDE SEQUENCE</scope>
</reference>
<comment type="caution">
    <text evidence="1">The sequence shown here is derived from an EMBL/GenBank/DDBJ whole genome shotgun (WGS) entry which is preliminary data.</text>
</comment>
<name>A0A0F9BPE8_9ZZZZ</name>
<dbReference type="AlphaFoldDB" id="A0A0F9BPE8"/>
<gene>
    <name evidence="1" type="ORF">LCGC14_2422260</name>
</gene>
<accession>A0A0F9BPE8</accession>
<proteinExistence type="predicted"/>
<evidence type="ECO:0000313" key="1">
    <source>
        <dbReference type="EMBL" id="KKL23749.1"/>
    </source>
</evidence>
<protein>
    <submittedName>
        <fullName evidence="1">Uncharacterized protein</fullName>
    </submittedName>
</protein>
<dbReference type="PROSITE" id="PS51257">
    <property type="entry name" value="PROKAR_LIPOPROTEIN"/>
    <property type="match status" value="1"/>
</dbReference>
<dbReference type="EMBL" id="LAZR01036859">
    <property type="protein sequence ID" value="KKL23749.1"/>
    <property type="molecule type" value="Genomic_DNA"/>
</dbReference>
<organism evidence="1">
    <name type="scientific">marine sediment metagenome</name>
    <dbReference type="NCBI Taxonomy" id="412755"/>
    <lineage>
        <taxon>unclassified sequences</taxon>
        <taxon>metagenomes</taxon>
        <taxon>ecological metagenomes</taxon>
    </lineage>
</organism>